<feature type="region of interest" description="Disordered" evidence="1">
    <location>
        <begin position="112"/>
        <end position="158"/>
    </location>
</feature>
<name>A0A4X1SH54_PIG</name>
<feature type="region of interest" description="Disordered" evidence="1">
    <location>
        <begin position="1"/>
        <end position="62"/>
    </location>
</feature>
<feature type="compositionally biased region" description="Basic and acidic residues" evidence="1">
    <location>
        <begin position="1"/>
        <end position="18"/>
    </location>
</feature>
<gene>
    <name evidence="2" type="primary">FAM177B</name>
</gene>
<dbReference type="Proteomes" id="UP000694728">
    <property type="component" value="Unplaced"/>
</dbReference>
<dbReference type="Proteomes" id="UP000314985">
    <property type="component" value="Unassembled WGS sequence"/>
</dbReference>
<protein>
    <submittedName>
        <fullName evidence="2">Family with sequence similarity 177 member B</fullName>
    </submittedName>
</protein>
<dbReference type="Proteomes" id="UP000694725">
    <property type="component" value="Unplaced"/>
</dbReference>
<evidence type="ECO:0000313" key="3">
    <source>
        <dbReference type="Proteomes" id="UP000314985"/>
    </source>
</evidence>
<dbReference type="RefSeq" id="XP_020920006.1">
    <property type="nucleotide sequence ID" value="XM_021064347.1"/>
</dbReference>
<dbReference type="OrthoDB" id="45963at2759"/>
<dbReference type="AlphaFoldDB" id="A0A4X1SH54"/>
<dbReference type="RefSeq" id="XP_013835488.1">
    <property type="nucleotide sequence ID" value="XM_013980034.2"/>
</dbReference>
<dbReference type="CTD" id="400823"/>
<dbReference type="ExpressionAtlas" id="A0A4X1SH54">
    <property type="expression patterns" value="baseline"/>
</dbReference>
<feature type="compositionally biased region" description="Acidic residues" evidence="1">
    <location>
        <begin position="32"/>
        <end position="47"/>
    </location>
</feature>
<dbReference type="RefSeq" id="XP_020920005.1">
    <property type="nucleotide sequence ID" value="XM_021064346.1"/>
</dbReference>
<dbReference type="Ensembl" id="ENSSSCT00065104483.1">
    <property type="protein sequence ID" value="ENSSSCP00065046320.1"/>
    <property type="gene ID" value="ENSSSCG00065075687.1"/>
</dbReference>
<sequence length="158" mass="18353">MEKDSFQQRELDKSEPPQRKTPKRIIHFADGDIMEEYSTEEEEEEENKELRTNSTPDPSRLAWGPYLWFWAGRIARISFSTCEFLGGRFAVFFGLHQAKYQYVLDEYCRTQNKGSHNESERSGSKAQLPKDPNEKCHLEAGGREYGTRQQDVDKGAPQ</sequence>
<dbReference type="OMA" id="YYRTQNQ"/>
<evidence type="ECO:0000313" key="2">
    <source>
        <dbReference type="Ensembl" id="ENSSSCP00070001608.1"/>
    </source>
</evidence>
<dbReference type="InterPro" id="IPR028260">
    <property type="entry name" value="FAM177"/>
</dbReference>
<dbReference type="Pfam" id="PF14774">
    <property type="entry name" value="FAM177"/>
    <property type="match status" value="1"/>
</dbReference>
<reference evidence="3" key="1">
    <citation type="submission" date="2017-08" db="EMBL/GenBank/DDBJ databases">
        <title>USMARCv1.0.</title>
        <authorList>
            <person name="Hannum G.I."/>
            <person name="Koren S."/>
            <person name="Schroeder S.G."/>
            <person name="Chin S.C."/>
            <person name="Nonneman D.J."/>
            <person name="Becker S.A."/>
            <person name="Rosen B.D."/>
            <person name="Bickhart D.M."/>
            <person name="Putnam N.H."/>
            <person name="Green R.E."/>
            <person name="Tuggle C.K."/>
            <person name="Liu H."/>
            <person name="Rohrer G.A."/>
            <person name="Warr A."/>
            <person name="Hall R."/>
            <person name="Kim K."/>
            <person name="Hume D.A."/>
            <person name="Talbot R."/>
            <person name="Chow W."/>
            <person name="Howe K."/>
            <person name="Schwartz A.S."/>
            <person name="Watson M."/>
            <person name="Archibald A.L."/>
            <person name="Phillippy A.M."/>
            <person name="Smith T.P.L."/>
        </authorList>
    </citation>
    <scope>NUCLEOTIDE SEQUENCE [LARGE SCALE GENOMIC DNA]</scope>
</reference>
<proteinExistence type="predicted"/>
<evidence type="ECO:0000256" key="1">
    <source>
        <dbReference type="SAM" id="MobiDB-lite"/>
    </source>
</evidence>
<dbReference type="Ensembl" id="ENSSSCT00030039122.1">
    <property type="protein sequence ID" value="ENSSSCP00030018007.1"/>
    <property type="gene ID" value="ENSSSCG00030027986.1"/>
</dbReference>
<dbReference type="Proteomes" id="UP000694723">
    <property type="component" value="Unplaced"/>
</dbReference>
<dbReference type="KEGG" id="ssc:100518506"/>
<dbReference type="Ensembl" id="ENSSSCT00070001927.1">
    <property type="protein sequence ID" value="ENSSSCP00070001608.1"/>
    <property type="gene ID" value="ENSSSCG00070000962.1"/>
</dbReference>
<organism evidence="2 3">
    <name type="scientific">Sus scrofa</name>
    <name type="common">Pig</name>
    <dbReference type="NCBI Taxonomy" id="9823"/>
    <lineage>
        <taxon>Eukaryota</taxon>
        <taxon>Metazoa</taxon>
        <taxon>Chordata</taxon>
        <taxon>Craniata</taxon>
        <taxon>Vertebrata</taxon>
        <taxon>Euteleostomi</taxon>
        <taxon>Mammalia</taxon>
        <taxon>Eutheria</taxon>
        <taxon>Laurasiatheria</taxon>
        <taxon>Artiodactyla</taxon>
        <taxon>Suina</taxon>
        <taxon>Suidae</taxon>
        <taxon>Sus</taxon>
    </lineage>
</organism>
<dbReference type="RefSeq" id="XP_003130562.1">
    <property type="nucleotide sequence ID" value="XM_003130514.3"/>
</dbReference>
<accession>A0A4X1SH54</accession>
<reference evidence="2" key="2">
    <citation type="submission" date="2025-05" db="UniProtKB">
        <authorList>
            <consortium name="Ensembl"/>
        </authorList>
    </citation>
    <scope>IDENTIFICATION</scope>
</reference>
<dbReference type="Ensembl" id="ENSSSCT00045047331.1">
    <property type="protein sequence ID" value="ENSSSCP00045032874.1"/>
    <property type="gene ID" value="ENSSSCG00045027782.1"/>
</dbReference>
<dbReference type="Proteomes" id="UP000694570">
    <property type="component" value="Unplaced"/>
</dbReference>
<feature type="compositionally biased region" description="Basic and acidic residues" evidence="1">
    <location>
        <begin position="131"/>
        <end position="158"/>
    </location>
</feature>
<dbReference type="GeneID" id="100518506"/>
<dbReference type="PANTHER" id="PTHR31206:SF9">
    <property type="entry name" value="PROTEIN FAM177B"/>
    <property type="match status" value="1"/>
</dbReference>
<dbReference type="Ensembl" id="ENSSSCT00060034969.1">
    <property type="protein sequence ID" value="ENSSSCP00060014933.1"/>
    <property type="gene ID" value="ENSSSCG00060025817.1"/>
</dbReference>
<dbReference type="PANTHER" id="PTHR31206">
    <property type="entry name" value="LP10445P"/>
    <property type="match status" value="1"/>
</dbReference>